<dbReference type="EMBL" id="MIGC01005813">
    <property type="protein sequence ID" value="PHJ16562.1"/>
    <property type="molecule type" value="Genomic_DNA"/>
</dbReference>
<accession>A0A2C6KJA1</accession>
<organism evidence="1 2">
    <name type="scientific">Cystoisospora suis</name>
    <dbReference type="NCBI Taxonomy" id="483139"/>
    <lineage>
        <taxon>Eukaryota</taxon>
        <taxon>Sar</taxon>
        <taxon>Alveolata</taxon>
        <taxon>Apicomplexa</taxon>
        <taxon>Conoidasida</taxon>
        <taxon>Coccidia</taxon>
        <taxon>Eucoccidiorida</taxon>
        <taxon>Eimeriorina</taxon>
        <taxon>Sarcocystidae</taxon>
        <taxon>Cystoisospora</taxon>
    </lineage>
</organism>
<dbReference type="VEuPathDB" id="ToxoDB:CSUI_009623"/>
<reference evidence="1 2" key="1">
    <citation type="journal article" date="2017" name="Int. J. Parasitol.">
        <title>The genome of the protozoan parasite Cystoisospora suis and a reverse vaccinology approach to identify vaccine candidates.</title>
        <authorList>
            <person name="Palmieri N."/>
            <person name="Shrestha A."/>
            <person name="Ruttkowski B."/>
            <person name="Beck T."/>
            <person name="Vogl C."/>
            <person name="Tomley F."/>
            <person name="Blake D.P."/>
            <person name="Joachim A."/>
        </authorList>
    </citation>
    <scope>NUCLEOTIDE SEQUENCE [LARGE SCALE GENOMIC DNA]</scope>
    <source>
        <strain evidence="1 2">Wien I</strain>
    </source>
</reference>
<feature type="non-terminal residue" evidence="1">
    <location>
        <position position="51"/>
    </location>
</feature>
<evidence type="ECO:0000313" key="1">
    <source>
        <dbReference type="EMBL" id="PHJ16562.1"/>
    </source>
</evidence>
<dbReference type="Proteomes" id="UP000221165">
    <property type="component" value="Unassembled WGS sequence"/>
</dbReference>
<protein>
    <submittedName>
        <fullName evidence="1">Uncharacterized protein</fullName>
    </submittedName>
</protein>
<evidence type="ECO:0000313" key="2">
    <source>
        <dbReference type="Proteomes" id="UP000221165"/>
    </source>
</evidence>
<proteinExistence type="predicted"/>
<dbReference type="GeneID" id="94432947"/>
<comment type="caution">
    <text evidence="1">The sequence shown here is derived from an EMBL/GenBank/DDBJ whole genome shotgun (WGS) entry which is preliminary data.</text>
</comment>
<feature type="non-terminal residue" evidence="1">
    <location>
        <position position="1"/>
    </location>
</feature>
<dbReference type="RefSeq" id="XP_067918289.1">
    <property type="nucleotide sequence ID" value="XM_068069736.1"/>
</dbReference>
<name>A0A2C6KJA1_9APIC</name>
<dbReference type="AlphaFoldDB" id="A0A2C6KJA1"/>
<keyword evidence="2" id="KW-1185">Reference proteome</keyword>
<gene>
    <name evidence="1" type="ORF">CSUI_009623</name>
</gene>
<sequence>CFLFYRWFPGRYLFPRDVGEEKIFWRLPAGSHFFRDRLSPLYIYPSDQIRC</sequence>